<keyword evidence="2" id="KW-1185">Reference proteome</keyword>
<gene>
    <name evidence="1" type="ORF">CLV98_10782</name>
</gene>
<dbReference type="Proteomes" id="UP000245880">
    <property type="component" value="Unassembled WGS sequence"/>
</dbReference>
<comment type="caution">
    <text evidence="1">The sequence shown here is derived from an EMBL/GenBank/DDBJ whole genome shotgun (WGS) entry which is preliminary data.</text>
</comment>
<evidence type="ECO:0000313" key="1">
    <source>
        <dbReference type="EMBL" id="PWJ57375.1"/>
    </source>
</evidence>
<name>A0A316AI07_9BACT</name>
<protein>
    <submittedName>
        <fullName evidence="1">Uncharacterized protein</fullName>
    </submittedName>
</protein>
<sequence>MNPLLRLLGVVWLIVSQYDAFSQSDYGDFGQLNIGVVMPKELDGFTATHIQKLESKIQTLVNRVSVSASGVQSGIVLLPKIYIFNEQRINPGLQTLNVIDAELYLVVKQVDDQIVFATFSKPIKGSGRTHEQALNNLIATLPTKNTEYETFISDARGKILKYYDDRCDMLISKAEQLSHSNQHGEALSLLFNIPEETACFGKVKEKSLEIYRNYQNYICAKLVSEGRAKLEANQYEAGFAALSKVDPTSKCAKEVNQLYTQHGKEVDANVERYWNFWDKMYTNAIEAQKYRWKAMSEMAVLYMTSNQRSFEYHSIIR</sequence>
<organism evidence="1 2">
    <name type="scientific">Dyadobacter jejuensis</name>
    <dbReference type="NCBI Taxonomy" id="1082580"/>
    <lineage>
        <taxon>Bacteria</taxon>
        <taxon>Pseudomonadati</taxon>
        <taxon>Bacteroidota</taxon>
        <taxon>Cytophagia</taxon>
        <taxon>Cytophagales</taxon>
        <taxon>Spirosomataceae</taxon>
        <taxon>Dyadobacter</taxon>
    </lineage>
</organism>
<accession>A0A316AI07</accession>
<evidence type="ECO:0000313" key="2">
    <source>
        <dbReference type="Proteomes" id="UP000245880"/>
    </source>
</evidence>
<dbReference type="AlphaFoldDB" id="A0A316AI07"/>
<dbReference type="OrthoDB" id="1049190at2"/>
<reference evidence="1 2" key="1">
    <citation type="submission" date="2018-03" db="EMBL/GenBank/DDBJ databases">
        <title>Genomic Encyclopedia of Archaeal and Bacterial Type Strains, Phase II (KMG-II): from individual species to whole genera.</title>
        <authorList>
            <person name="Goeker M."/>
        </authorList>
    </citation>
    <scope>NUCLEOTIDE SEQUENCE [LARGE SCALE GENOMIC DNA]</scope>
    <source>
        <strain evidence="1 2">DSM 100346</strain>
    </source>
</reference>
<dbReference type="RefSeq" id="WP_109675058.1">
    <property type="nucleotide sequence ID" value="NZ_QGDT01000007.1"/>
</dbReference>
<proteinExistence type="predicted"/>
<dbReference type="EMBL" id="QGDT01000007">
    <property type="protein sequence ID" value="PWJ57375.1"/>
    <property type="molecule type" value="Genomic_DNA"/>
</dbReference>